<dbReference type="InterPro" id="IPR000836">
    <property type="entry name" value="PRTase_dom"/>
</dbReference>
<dbReference type="PANTHER" id="PTHR11776:SF7">
    <property type="entry name" value="PHOSPHORIBOSYLTRANSFERASE DOMAIN-CONTAINING PROTEIN"/>
    <property type="match status" value="1"/>
</dbReference>
<dbReference type="GO" id="GO:0005737">
    <property type="term" value="C:cytoplasm"/>
    <property type="evidence" value="ECO:0007669"/>
    <property type="project" value="UniProtKB-SubCell"/>
</dbReference>
<comment type="subunit">
    <text evidence="3">Homodimer.</text>
</comment>
<evidence type="ECO:0000256" key="3">
    <source>
        <dbReference type="ARBA" id="ARBA00011738"/>
    </source>
</evidence>
<keyword evidence="7" id="KW-0660">Purine salvage</keyword>
<keyword evidence="6" id="KW-0808">Transferase</keyword>
<sequence length="168" mass="18292">MDYAYYYERMNTEAVGRYDVTPLFADGDVFANLVSDLLDPFADDYTRVVGIEALGFVLGGAAACEAGVGFVPVRKGGKLPLRDDEMLRCEVTDYSGEGKTLELAAGALDGGDRVLVVDDWVETGAQMRAACDLVESADGEIAGISVLRAHRDERTRDLFERYDVYSLG</sequence>
<keyword evidence="5 10" id="KW-0328">Glycosyltransferase</keyword>
<dbReference type="GO" id="GO:0006166">
    <property type="term" value="P:purine ribonucleoside salvage"/>
    <property type="evidence" value="ECO:0007669"/>
    <property type="project" value="UniProtKB-KW"/>
</dbReference>
<comment type="pathway">
    <text evidence="8">Purine metabolism.</text>
</comment>
<evidence type="ECO:0000256" key="2">
    <source>
        <dbReference type="ARBA" id="ARBA00008391"/>
    </source>
</evidence>
<dbReference type="InterPro" id="IPR050120">
    <property type="entry name" value="Adenine_PRTase"/>
</dbReference>
<dbReference type="EMBL" id="JBHTBF010000002">
    <property type="protein sequence ID" value="MFC7316759.1"/>
    <property type="molecule type" value="Genomic_DNA"/>
</dbReference>
<evidence type="ECO:0000256" key="1">
    <source>
        <dbReference type="ARBA" id="ARBA00004496"/>
    </source>
</evidence>
<dbReference type="SUPFAM" id="SSF53271">
    <property type="entry name" value="PRTase-like"/>
    <property type="match status" value="1"/>
</dbReference>
<dbReference type="RefSeq" id="WP_276303979.1">
    <property type="nucleotide sequence ID" value="NZ_CP119992.1"/>
</dbReference>
<proteinExistence type="inferred from homology"/>
<dbReference type="Gene3D" id="3.40.50.2020">
    <property type="match status" value="1"/>
</dbReference>
<dbReference type="CDD" id="cd06223">
    <property type="entry name" value="PRTases_typeI"/>
    <property type="match status" value="1"/>
</dbReference>
<evidence type="ECO:0000259" key="9">
    <source>
        <dbReference type="Pfam" id="PF00156"/>
    </source>
</evidence>
<dbReference type="Proteomes" id="UP001596547">
    <property type="component" value="Unassembled WGS sequence"/>
</dbReference>
<keyword evidence="11" id="KW-1185">Reference proteome</keyword>
<feature type="domain" description="Phosphoribosyltransferase" evidence="9">
    <location>
        <begin position="46"/>
        <end position="162"/>
    </location>
</feature>
<reference evidence="10 11" key="1">
    <citation type="journal article" date="2019" name="Int. J. Syst. Evol. Microbiol.">
        <title>The Global Catalogue of Microorganisms (GCM) 10K type strain sequencing project: providing services to taxonomists for standard genome sequencing and annotation.</title>
        <authorList>
            <consortium name="The Broad Institute Genomics Platform"/>
            <consortium name="The Broad Institute Genome Sequencing Center for Infectious Disease"/>
            <person name="Wu L."/>
            <person name="Ma J."/>
        </authorList>
    </citation>
    <scope>NUCLEOTIDE SEQUENCE [LARGE SCALE GENOMIC DNA]</scope>
    <source>
        <strain evidence="10 11">PSR21</strain>
    </source>
</reference>
<dbReference type="GO" id="GO:0016757">
    <property type="term" value="F:glycosyltransferase activity"/>
    <property type="evidence" value="ECO:0007669"/>
    <property type="project" value="UniProtKB-KW"/>
</dbReference>
<evidence type="ECO:0000256" key="4">
    <source>
        <dbReference type="ARBA" id="ARBA00022490"/>
    </source>
</evidence>
<evidence type="ECO:0000256" key="8">
    <source>
        <dbReference type="ARBA" id="ARBA00025704"/>
    </source>
</evidence>
<dbReference type="InterPro" id="IPR029057">
    <property type="entry name" value="PRTase-like"/>
</dbReference>
<evidence type="ECO:0000313" key="10">
    <source>
        <dbReference type="EMBL" id="MFC7316759.1"/>
    </source>
</evidence>
<comment type="similarity">
    <text evidence="2">Belongs to the purine/pyrimidine phosphoribosyltransferase family.</text>
</comment>
<organism evidence="10 11">
    <name type="scientific">Halomarina halobia</name>
    <dbReference type="NCBI Taxonomy" id="3033386"/>
    <lineage>
        <taxon>Archaea</taxon>
        <taxon>Methanobacteriati</taxon>
        <taxon>Methanobacteriota</taxon>
        <taxon>Stenosarchaea group</taxon>
        <taxon>Halobacteria</taxon>
        <taxon>Halobacteriales</taxon>
        <taxon>Natronomonadaceae</taxon>
        <taxon>Halomarina</taxon>
    </lineage>
</organism>
<evidence type="ECO:0000256" key="7">
    <source>
        <dbReference type="ARBA" id="ARBA00022726"/>
    </source>
</evidence>
<dbReference type="Pfam" id="PF00156">
    <property type="entry name" value="Pribosyltran"/>
    <property type="match status" value="1"/>
</dbReference>
<name>A0ABD6A859_9EURY</name>
<gene>
    <name evidence="10" type="ORF">ACFQPE_08135</name>
</gene>
<comment type="caution">
    <text evidence="10">The sequence shown here is derived from an EMBL/GenBank/DDBJ whole genome shotgun (WGS) entry which is preliminary data.</text>
</comment>
<evidence type="ECO:0000256" key="6">
    <source>
        <dbReference type="ARBA" id="ARBA00022679"/>
    </source>
</evidence>
<accession>A0ABD6A859</accession>
<comment type="subcellular location">
    <subcellularLocation>
        <location evidence="1">Cytoplasm</location>
    </subcellularLocation>
</comment>
<evidence type="ECO:0000313" key="11">
    <source>
        <dbReference type="Proteomes" id="UP001596547"/>
    </source>
</evidence>
<dbReference type="GeneID" id="79316589"/>
<evidence type="ECO:0000256" key="5">
    <source>
        <dbReference type="ARBA" id="ARBA00022676"/>
    </source>
</evidence>
<dbReference type="PANTHER" id="PTHR11776">
    <property type="entry name" value="ADENINE PHOSPHORIBOSYLTRANSFERASE"/>
    <property type="match status" value="1"/>
</dbReference>
<protein>
    <submittedName>
        <fullName evidence="10">Phosphoribosyltransferase family protein</fullName>
    </submittedName>
</protein>
<keyword evidence="4" id="KW-0963">Cytoplasm</keyword>
<dbReference type="AlphaFoldDB" id="A0ABD6A859"/>